<evidence type="ECO:0000256" key="1">
    <source>
        <dbReference type="ARBA" id="ARBA00004370"/>
    </source>
</evidence>
<dbReference type="Pfam" id="PF03799">
    <property type="entry name" value="FtsQ_DivIB_C"/>
    <property type="match status" value="1"/>
</dbReference>
<dbReference type="RefSeq" id="WP_090627936.1">
    <property type="nucleotide sequence ID" value="NZ_FOCP01000003.1"/>
</dbReference>
<dbReference type="Proteomes" id="UP000199459">
    <property type="component" value="Unassembled WGS sequence"/>
</dbReference>
<evidence type="ECO:0000256" key="6">
    <source>
        <dbReference type="ARBA" id="ARBA00022989"/>
    </source>
</evidence>
<dbReference type="GO" id="GO:0005886">
    <property type="term" value="C:plasma membrane"/>
    <property type="evidence" value="ECO:0007669"/>
    <property type="project" value="UniProtKB-SubCell"/>
</dbReference>
<dbReference type="InterPro" id="IPR026579">
    <property type="entry name" value="FtsQ"/>
</dbReference>
<evidence type="ECO:0000256" key="4">
    <source>
        <dbReference type="ARBA" id="ARBA00022618"/>
    </source>
</evidence>
<dbReference type="STRING" id="917.SAMN05216326_10483"/>
<comment type="similarity">
    <text evidence="9">Belongs to the FtsQ/DivIB family. FtsQ subfamily.</text>
</comment>
<dbReference type="OrthoDB" id="9790370at2"/>
<keyword evidence="4 9" id="KW-0132">Cell division</keyword>
<dbReference type="PANTHER" id="PTHR35851:SF1">
    <property type="entry name" value="CELL DIVISION PROTEIN FTSQ"/>
    <property type="match status" value="1"/>
</dbReference>
<comment type="function">
    <text evidence="9">Essential cell division protein. May link together the upstream cell division proteins, which are predominantly cytoplasmic, with the downstream cell division proteins, which are predominantly periplasmic. May control correct divisome assembly.</text>
</comment>
<proteinExistence type="inferred from homology"/>
<dbReference type="InterPro" id="IPR005548">
    <property type="entry name" value="Cell_div_FtsQ/DivIB_C"/>
</dbReference>
<name>A0A1H8BWZ2_9PROT</name>
<feature type="transmembrane region" description="Helical" evidence="9">
    <location>
        <begin position="7"/>
        <end position="28"/>
    </location>
</feature>
<dbReference type="GO" id="GO:0032153">
    <property type="term" value="C:cell division site"/>
    <property type="evidence" value="ECO:0007669"/>
    <property type="project" value="UniProtKB-UniRule"/>
</dbReference>
<gene>
    <name evidence="9" type="primary">ftsQ</name>
    <name evidence="11" type="ORF">SAMN05216325_103126</name>
</gene>
<dbReference type="GO" id="GO:0090529">
    <property type="term" value="P:cell septum assembly"/>
    <property type="evidence" value="ECO:0007669"/>
    <property type="project" value="InterPro"/>
</dbReference>
<evidence type="ECO:0000313" key="12">
    <source>
        <dbReference type="Proteomes" id="UP000199459"/>
    </source>
</evidence>
<evidence type="ECO:0000256" key="3">
    <source>
        <dbReference type="ARBA" id="ARBA00022519"/>
    </source>
</evidence>
<reference evidence="11 12" key="1">
    <citation type="submission" date="2016-10" db="EMBL/GenBank/DDBJ databases">
        <authorList>
            <person name="de Groot N.N."/>
        </authorList>
    </citation>
    <scope>NUCLEOTIDE SEQUENCE [LARGE SCALE GENOMIC DNA]</scope>
    <source>
        <strain evidence="11 12">Nm22</strain>
    </source>
</reference>
<dbReference type="HAMAP" id="MF_00911">
    <property type="entry name" value="FtsQ_subfam"/>
    <property type="match status" value="1"/>
</dbReference>
<evidence type="ECO:0000256" key="5">
    <source>
        <dbReference type="ARBA" id="ARBA00022692"/>
    </source>
</evidence>
<dbReference type="GO" id="GO:0043093">
    <property type="term" value="P:FtsZ-dependent cytokinesis"/>
    <property type="evidence" value="ECO:0007669"/>
    <property type="project" value="UniProtKB-UniRule"/>
</dbReference>
<accession>A0A1H8BWZ2</accession>
<comment type="subcellular location">
    <subcellularLocation>
        <location evidence="9">Cell inner membrane</location>
        <topology evidence="9">Single-pass type II membrane protein</topology>
    </subcellularLocation>
    <subcellularLocation>
        <location evidence="1">Membrane</location>
    </subcellularLocation>
    <text evidence="9">Localizes to the division septum.</text>
</comment>
<keyword evidence="2 9" id="KW-1003">Cell membrane</keyword>
<keyword evidence="7 9" id="KW-0472">Membrane</keyword>
<keyword evidence="5 9" id="KW-0812">Transmembrane</keyword>
<dbReference type="PROSITE" id="PS51779">
    <property type="entry name" value="POTRA"/>
    <property type="match status" value="1"/>
</dbReference>
<dbReference type="InterPro" id="IPR013685">
    <property type="entry name" value="POTRA_FtsQ_type"/>
</dbReference>
<evidence type="ECO:0000256" key="2">
    <source>
        <dbReference type="ARBA" id="ARBA00022475"/>
    </source>
</evidence>
<evidence type="ECO:0000313" key="11">
    <source>
        <dbReference type="EMBL" id="SEM86664.1"/>
    </source>
</evidence>
<dbReference type="EMBL" id="FOCP01000003">
    <property type="protein sequence ID" value="SEM86664.1"/>
    <property type="molecule type" value="Genomic_DNA"/>
</dbReference>
<dbReference type="InterPro" id="IPR045335">
    <property type="entry name" value="FtsQ_C_sf"/>
</dbReference>
<evidence type="ECO:0000259" key="10">
    <source>
        <dbReference type="PROSITE" id="PS51779"/>
    </source>
</evidence>
<organism evidence="11 12">
    <name type="scientific">Nitrosomonas marina</name>
    <dbReference type="NCBI Taxonomy" id="917"/>
    <lineage>
        <taxon>Bacteria</taxon>
        <taxon>Pseudomonadati</taxon>
        <taxon>Pseudomonadota</taxon>
        <taxon>Betaproteobacteria</taxon>
        <taxon>Nitrosomonadales</taxon>
        <taxon>Nitrosomonadaceae</taxon>
        <taxon>Nitrosomonas</taxon>
    </lineage>
</organism>
<sequence>MWDSHRFLNFVSNMLFLMTAVAVVFFLVQHYGLPRFLPLKTVYIQGMEADRVEFKHINREQIKKIVQHHVQGNFLSVDLVAVRDAFIGLPWVRDARVERSWPLALNIRLEEHQALAHWGSHALVNTYGEVFRVVSNVKMPVFTAPMEANSQEITRRYRHFNKVLAPLHQSIAEINLSSRHAWRLQLNTGTVLELGRYEVDKRLMRYVSVYNHSIAHLSQDKPLAYVDLRYTNGFAVYMPEAEKPLKGKNTLKKET</sequence>
<evidence type="ECO:0000256" key="9">
    <source>
        <dbReference type="HAMAP-Rule" id="MF_00911"/>
    </source>
</evidence>
<comment type="subunit">
    <text evidence="9">Part of a complex composed of FtsB, FtsL and FtsQ.</text>
</comment>
<dbReference type="InterPro" id="IPR034746">
    <property type="entry name" value="POTRA"/>
</dbReference>
<dbReference type="Gene3D" id="3.40.50.11690">
    <property type="entry name" value="Cell division protein FtsQ/DivIB"/>
    <property type="match status" value="1"/>
</dbReference>
<dbReference type="PANTHER" id="PTHR35851">
    <property type="entry name" value="CELL DIVISION PROTEIN FTSQ"/>
    <property type="match status" value="1"/>
</dbReference>
<evidence type="ECO:0000256" key="7">
    <source>
        <dbReference type="ARBA" id="ARBA00023136"/>
    </source>
</evidence>
<keyword evidence="3 9" id="KW-0997">Cell inner membrane</keyword>
<dbReference type="Gene3D" id="3.10.20.310">
    <property type="entry name" value="membrane protein fhac"/>
    <property type="match status" value="1"/>
</dbReference>
<dbReference type="AlphaFoldDB" id="A0A1H8BWZ2"/>
<keyword evidence="8 9" id="KW-0131">Cell cycle</keyword>
<evidence type="ECO:0000256" key="8">
    <source>
        <dbReference type="ARBA" id="ARBA00023306"/>
    </source>
</evidence>
<feature type="domain" description="POTRA" evidence="10">
    <location>
        <begin position="42"/>
        <end position="112"/>
    </location>
</feature>
<keyword evidence="6 9" id="KW-1133">Transmembrane helix</keyword>
<protein>
    <recommendedName>
        <fullName evidence="9">Cell division protein FtsQ</fullName>
    </recommendedName>
</protein>
<dbReference type="Pfam" id="PF08478">
    <property type="entry name" value="POTRA_1"/>
    <property type="match status" value="1"/>
</dbReference>